<reference evidence="2" key="1">
    <citation type="journal article" date="2010" name="Science">
        <title>Signatures of adaptation to obligate biotrophy in the Hyaloperonospora arabidopsidis genome.</title>
        <authorList>
            <person name="Baxter L."/>
            <person name="Tripathy S."/>
            <person name="Ishaque N."/>
            <person name="Boot N."/>
            <person name="Cabral A."/>
            <person name="Kemen E."/>
            <person name="Thines M."/>
            <person name="Ah-Fong A."/>
            <person name="Anderson R."/>
            <person name="Badejoko W."/>
            <person name="Bittner-Eddy P."/>
            <person name="Boore J.L."/>
            <person name="Chibucos M.C."/>
            <person name="Coates M."/>
            <person name="Dehal P."/>
            <person name="Delehaunty K."/>
            <person name="Dong S."/>
            <person name="Downton P."/>
            <person name="Dumas B."/>
            <person name="Fabro G."/>
            <person name="Fronick C."/>
            <person name="Fuerstenberg S.I."/>
            <person name="Fulton L."/>
            <person name="Gaulin E."/>
            <person name="Govers F."/>
            <person name="Hughes L."/>
            <person name="Humphray S."/>
            <person name="Jiang R.H."/>
            <person name="Judelson H."/>
            <person name="Kamoun S."/>
            <person name="Kyung K."/>
            <person name="Meijer H."/>
            <person name="Minx P."/>
            <person name="Morris P."/>
            <person name="Nelson J."/>
            <person name="Phuntumart V."/>
            <person name="Qutob D."/>
            <person name="Rehmany A."/>
            <person name="Rougon-Cardoso A."/>
            <person name="Ryden P."/>
            <person name="Torto-Alalibo T."/>
            <person name="Studholme D."/>
            <person name="Wang Y."/>
            <person name="Win J."/>
            <person name="Wood J."/>
            <person name="Clifton S.W."/>
            <person name="Rogers J."/>
            <person name="Van den Ackerveken G."/>
            <person name="Jones J.D."/>
            <person name="McDowell J.M."/>
            <person name="Beynon J."/>
            <person name="Tyler B.M."/>
        </authorList>
    </citation>
    <scope>NUCLEOTIDE SEQUENCE [LARGE SCALE GENOMIC DNA]</scope>
    <source>
        <strain evidence="2">Emoy2</strain>
    </source>
</reference>
<evidence type="ECO:0000313" key="2">
    <source>
        <dbReference type="Proteomes" id="UP000011713"/>
    </source>
</evidence>
<dbReference type="HOGENOM" id="CLU_3072766_0_0_1"/>
<dbReference type="Proteomes" id="UP000011713">
    <property type="component" value="Unassembled WGS sequence"/>
</dbReference>
<dbReference type="VEuPathDB" id="FungiDB:HpaG803142"/>
<reference evidence="1" key="2">
    <citation type="submission" date="2015-06" db="UniProtKB">
        <authorList>
            <consortium name="EnsemblProtists"/>
        </authorList>
    </citation>
    <scope>IDENTIFICATION</scope>
    <source>
        <strain evidence="1">Emoy2</strain>
    </source>
</reference>
<name>M4BA32_HYAAE</name>
<proteinExistence type="predicted"/>
<organism evidence="1 2">
    <name type="scientific">Hyaloperonospora arabidopsidis (strain Emoy2)</name>
    <name type="common">Downy mildew agent</name>
    <name type="synonym">Peronospora arabidopsidis</name>
    <dbReference type="NCBI Taxonomy" id="559515"/>
    <lineage>
        <taxon>Eukaryota</taxon>
        <taxon>Sar</taxon>
        <taxon>Stramenopiles</taxon>
        <taxon>Oomycota</taxon>
        <taxon>Peronosporomycetes</taxon>
        <taxon>Peronosporales</taxon>
        <taxon>Peronosporaceae</taxon>
        <taxon>Hyaloperonospora</taxon>
    </lineage>
</organism>
<accession>M4BA32</accession>
<sequence>MQSWISWRLVASTGTSFAYRLAWRILKIFGPISSRHLLPLAHLLRLKIQCGSE</sequence>
<dbReference type="EnsemblProtists" id="HpaT803142">
    <property type="protein sequence ID" value="HpaP803142"/>
    <property type="gene ID" value="HpaG803142"/>
</dbReference>
<dbReference type="InParanoid" id="M4BA32"/>
<evidence type="ECO:0000313" key="1">
    <source>
        <dbReference type="EnsemblProtists" id="HpaP803142"/>
    </source>
</evidence>
<dbReference type="EMBL" id="JH598048">
    <property type="status" value="NOT_ANNOTATED_CDS"/>
    <property type="molecule type" value="Genomic_DNA"/>
</dbReference>
<protein>
    <submittedName>
        <fullName evidence="1">Uncharacterized protein</fullName>
    </submittedName>
</protein>
<keyword evidence="2" id="KW-1185">Reference proteome</keyword>
<dbReference type="AlphaFoldDB" id="M4BA32"/>